<proteinExistence type="inferred from homology"/>
<dbReference type="Ensembl" id="ENSCCRT00010092567.1">
    <property type="protein sequence ID" value="ENSCCRP00010083450.1"/>
    <property type="gene ID" value="ENSCCRG00010036442.1"/>
</dbReference>
<keyword evidence="2" id="KW-0234">DNA repair</keyword>
<keyword evidence="2" id="KW-0227">DNA damage</keyword>
<dbReference type="SUPFAM" id="SSF52540">
    <property type="entry name" value="P-loop containing nucleoside triphosphate hydrolases"/>
    <property type="match status" value="1"/>
</dbReference>
<keyword evidence="2" id="KW-0547">Nucleotide-binding</keyword>
<dbReference type="InterPro" id="IPR051055">
    <property type="entry name" value="PIF1_helicase"/>
</dbReference>
<dbReference type="InterPro" id="IPR010285">
    <property type="entry name" value="DNA_helicase_pif1-like_DEAD"/>
</dbReference>
<dbReference type="PANTHER" id="PTHR47642:SF7">
    <property type="entry name" value="ATP-DEPENDENT DNA HELICASE PIF1"/>
    <property type="match status" value="1"/>
</dbReference>
<dbReference type="GO" id="GO:0005524">
    <property type="term" value="F:ATP binding"/>
    <property type="evidence" value="ECO:0007669"/>
    <property type="project" value="UniProtKB-KW"/>
</dbReference>
<dbReference type="Pfam" id="PF25344">
    <property type="entry name" value="PH_LRR1"/>
    <property type="match status" value="1"/>
</dbReference>
<dbReference type="AlphaFoldDB" id="A0A8C1R2Z7"/>
<sequence>MLGHIEPAVLQCTVAVERLNPAGQAIKWQLIRKATVTLGHNEFQEIVLCVHDDRALQNFMLHDFQLFTRFAKDGKCTLKFIPVNMQVLVSDCIKPMSDRDKLRAGLPRPFETLSPLQLKDVQKGSEVNASVQLKASSKRSVNKVLGERKQLSKEQTAVLSEVLSGSAGTGKSFLLKRIIACHIGGTTLHSFAACSASCKHLIIDEISMVKSEASSVYYVSRSIRRSTELFGGIQLIVCGDFLQLPPVTKGKDKANICFQSRSWRECIHIMNMELMEERRQTDKGFISLLQAVRVGRY</sequence>
<dbReference type="GO" id="GO:0016787">
    <property type="term" value="F:hydrolase activity"/>
    <property type="evidence" value="ECO:0007669"/>
    <property type="project" value="UniProtKB-KW"/>
</dbReference>
<reference evidence="5" key="2">
    <citation type="submission" date="2025-09" db="UniProtKB">
        <authorList>
            <consortium name="Ensembl"/>
        </authorList>
    </citation>
    <scope>IDENTIFICATION</scope>
</reference>
<feature type="domain" description="DNA helicase Pif1-like DEAD-box helicase" evidence="3">
    <location>
        <begin position="195"/>
        <end position="296"/>
    </location>
</feature>
<keyword evidence="2" id="KW-0378">Hydrolase</keyword>
<keyword evidence="2" id="KW-0347">Helicase</keyword>
<keyword evidence="2" id="KW-0233">DNA recombination</keyword>
<evidence type="ECO:0000256" key="2">
    <source>
        <dbReference type="RuleBase" id="RU363044"/>
    </source>
</evidence>
<feature type="domain" description="PIF1/LRR1 pleckstrin homology" evidence="4">
    <location>
        <begin position="10"/>
        <end position="93"/>
    </location>
</feature>
<dbReference type="InterPro" id="IPR027417">
    <property type="entry name" value="P-loop_NTPase"/>
</dbReference>
<comment type="similarity">
    <text evidence="2">Belongs to the helicase family.</text>
</comment>
<keyword evidence="2" id="KW-0067">ATP-binding</keyword>
<dbReference type="PANTHER" id="PTHR47642">
    <property type="entry name" value="ATP-DEPENDENT DNA HELICASE"/>
    <property type="match status" value="1"/>
</dbReference>
<evidence type="ECO:0000313" key="5">
    <source>
        <dbReference type="Ensembl" id="ENSCCRP00010083450.1"/>
    </source>
</evidence>
<organism evidence="5 6">
    <name type="scientific">Cyprinus carpio</name>
    <name type="common">Common carp</name>
    <dbReference type="NCBI Taxonomy" id="7962"/>
    <lineage>
        <taxon>Eukaryota</taxon>
        <taxon>Metazoa</taxon>
        <taxon>Chordata</taxon>
        <taxon>Craniata</taxon>
        <taxon>Vertebrata</taxon>
        <taxon>Euteleostomi</taxon>
        <taxon>Actinopterygii</taxon>
        <taxon>Neopterygii</taxon>
        <taxon>Teleostei</taxon>
        <taxon>Ostariophysi</taxon>
        <taxon>Cypriniformes</taxon>
        <taxon>Cyprinidae</taxon>
        <taxon>Cyprininae</taxon>
        <taxon>Cyprinus</taxon>
    </lineage>
</organism>
<name>A0A8C1R2Z7_CYPCA</name>
<dbReference type="GO" id="GO:0006310">
    <property type="term" value="P:DNA recombination"/>
    <property type="evidence" value="ECO:0007669"/>
    <property type="project" value="UniProtKB-KW"/>
</dbReference>
<protein>
    <recommendedName>
        <fullName evidence="2">ATP-dependent DNA helicase</fullName>
        <ecNumber evidence="2">5.6.2.3</ecNumber>
    </recommendedName>
</protein>
<dbReference type="InterPro" id="IPR057437">
    <property type="entry name" value="PIF1/LRR1_PH"/>
</dbReference>
<comment type="cofactor">
    <cofactor evidence="2">
        <name>Mg(2+)</name>
        <dbReference type="ChEBI" id="CHEBI:18420"/>
    </cofactor>
</comment>
<evidence type="ECO:0000256" key="1">
    <source>
        <dbReference type="ARBA" id="ARBA00023242"/>
    </source>
</evidence>
<dbReference type="GO" id="GO:0000723">
    <property type="term" value="P:telomere maintenance"/>
    <property type="evidence" value="ECO:0007669"/>
    <property type="project" value="InterPro"/>
</dbReference>
<reference evidence="5" key="1">
    <citation type="submission" date="2025-08" db="UniProtKB">
        <authorList>
            <consortium name="Ensembl"/>
        </authorList>
    </citation>
    <scope>IDENTIFICATION</scope>
</reference>
<dbReference type="GO" id="GO:0006281">
    <property type="term" value="P:DNA repair"/>
    <property type="evidence" value="ECO:0007669"/>
    <property type="project" value="UniProtKB-KW"/>
</dbReference>
<accession>A0A8C1R2Z7</accession>
<dbReference type="GO" id="GO:0043139">
    <property type="term" value="F:5'-3' DNA helicase activity"/>
    <property type="evidence" value="ECO:0007669"/>
    <property type="project" value="UniProtKB-EC"/>
</dbReference>
<keyword evidence="6" id="KW-1185">Reference proteome</keyword>
<dbReference type="Pfam" id="PF05970">
    <property type="entry name" value="PIF1"/>
    <property type="match status" value="1"/>
</dbReference>
<evidence type="ECO:0000259" key="4">
    <source>
        <dbReference type="Pfam" id="PF25344"/>
    </source>
</evidence>
<keyword evidence="1" id="KW-0539">Nucleus</keyword>
<evidence type="ECO:0000259" key="3">
    <source>
        <dbReference type="Pfam" id="PF05970"/>
    </source>
</evidence>
<dbReference type="Gene3D" id="3.40.50.300">
    <property type="entry name" value="P-loop containing nucleotide triphosphate hydrolases"/>
    <property type="match status" value="1"/>
</dbReference>
<comment type="catalytic activity">
    <reaction evidence="2">
        <text>ATP + H2O = ADP + phosphate + H(+)</text>
        <dbReference type="Rhea" id="RHEA:13065"/>
        <dbReference type="ChEBI" id="CHEBI:15377"/>
        <dbReference type="ChEBI" id="CHEBI:15378"/>
        <dbReference type="ChEBI" id="CHEBI:30616"/>
        <dbReference type="ChEBI" id="CHEBI:43474"/>
        <dbReference type="ChEBI" id="CHEBI:456216"/>
        <dbReference type="EC" id="5.6.2.3"/>
    </reaction>
</comment>
<evidence type="ECO:0000313" key="6">
    <source>
        <dbReference type="Proteomes" id="UP000694427"/>
    </source>
</evidence>
<dbReference type="Proteomes" id="UP000694427">
    <property type="component" value="Unplaced"/>
</dbReference>
<dbReference type="EC" id="5.6.2.3" evidence="2"/>